<dbReference type="PANTHER" id="PTHR30472">
    <property type="entry name" value="FERRIC ENTEROBACTIN TRANSPORT SYSTEM PERMEASE PROTEIN"/>
    <property type="match status" value="1"/>
</dbReference>
<dbReference type="GO" id="GO:0005886">
    <property type="term" value="C:plasma membrane"/>
    <property type="evidence" value="ECO:0007669"/>
    <property type="project" value="UniProtKB-SubCell"/>
</dbReference>
<evidence type="ECO:0000256" key="6">
    <source>
        <dbReference type="ARBA" id="ARBA00022989"/>
    </source>
</evidence>
<gene>
    <name evidence="9" type="ORF">PS2015_2523</name>
</gene>
<name>A0A0S2KG45_9GAMM</name>
<dbReference type="Pfam" id="PF01032">
    <property type="entry name" value="FecCD"/>
    <property type="match status" value="1"/>
</dbReference>
<comment type="similarity">
    <text evidence="2">Belongs to the binding-protein-dependent transport system permease family. FecCD subfamily.</text>
</comment>
<dbReference type="GO" id="GO:0033214">
    <property type="term" value="P:siderophore-iron import into cell"/>
    <property type="evidence" value="ECO:0007669"/>
    <property type="project" value="TreeGrafter"/>
</dbReference>
<dbReference type="GO" id="GO:0022857">
    <property type="term" value="F:transmembrane transporter activity"/>
    <property type="evidence" value="ECO:0007669"/>
    <property type="project" value="InterPro"/>
</dbReference>
<keyword evidence="6 8" id="KW-1133">Transmembrane helix</keyword>
<dbReference type="PATRIC" id="fig|1249552.3.peg.2539"/>
<feature type="transmembrane region" description="Helical" evidence="8">
    <location>
        <begin position="98"/>
        <end position="116"/>
    </location>
</feature>
<dbReference type="STRING" id="1249552.PS2015_2523"/>
<accession>A0A0S2KG45</accession>
<evidence type="ECO:0000313" key="10">
    <source>
        <dbReference type="Proteomes" id="UP000065641"/>
    </source>
</evidence>
<dbReference type="KEGG" id="pspi:PS2015_2523"/>
<feature type="transmembrane region" description="Helical" evidence="8">
    <location>
        <begin position="247"/>
        <end position="275"/>
    </location>
</feature>
<dbReference type="Proteomes" id="UP000065641">
    <property type="component" value="Chromosome"/>
</dbReference>
<evidence type="ECO:0000256" key="3">
    <source>
        <dbReference type="ARBA" id="ARBA00022448"/>
    </source>
</evidence>
<protein>
    <submittedName>
        <fullName evidence="9">ABC-type Fe3+-siderophore transport system, permease component</fullName>
    </submittedName>
</protein>
<keyword evidence="5 8" id="KW-0812">Transmembrane</keyword>
<dbReference type="Gene3D" id="1.10.3470.10">
    <property type="entry name" value="ABC transporter involved in vitamin B12 uptake, BtuC"/>
    <property type="match status" value="1"/>
</dbReference>
<evidence type="ECO:0000256" key="7">
    <source>
        <dbReference type="ARBA" id="ARBA00023136"/>
    </source>
</evidence>
<dbReference type="CDD" id="cd06550">
    <property type="entry name" value="TM_ABC_iron-siderophores_like"/>
    <property type="match status" value="1"/>
</dbReference>
<dbReference type="InterPro" id="IPR000522">
    <property type="entry name" value="ABC_transptr_permease_BtuC"/>
</dbReference>
<feature type="transmembrane region" description="Helical" evidence="8">
    <location>
        <begin position="315"/>
        <end position="333"/>
    </location>
</feature>
<feature type="transmembrane region" description="Helical" evidence="8">
    <location>
        <begin position="287"/>
        <end position="309"/>
    </location>
</feature>
<dbReference type="FunFam" id="1.10.3470.10:FF:000001">
    <property type="entry name" value="Vitamin B12 ABC transporter permease BtuC"/>
    <property type="match status" value="1"/>
</dbReference>
<evidence type="ECO:0000256" key="1">
    <source>
        <dbReference type="ARBA" id="ARBA00004651"/>
    </source>
</evidence>
<dbReference type="EMBL" id="CP013189">
    <property type="protein sequence ID" value="ALO47157.1"/>
    <property type="molecule type" value="Genomic_DNA"/>
</dbReference>
<dbReference type="AlphaFoldDB" id="A0A0S2KG45"/>
<dbReference type="SUPFAM" id="SSF81345">
    <property type="entry name" value="ABC transporter involved in vitamin B12 uptake, BtuC"/>
    <property type="match status" value="1"/>
</dbReference>
<dbReference type="RefSeq" id="WP_058022576.1">
    <property type="nucleotide sequence ID" value="NZ_CP013189.1"/>
</dbReference>
<evidence type="ECO:0000256" key="2">
    <source>
        <dbReference type="ARBA" id="ARBA00007935"/>
    </source>
</evidence>
<evidence type="ECO:0000256" key="4">
    <source>
        <dbReference type="ARBA" id="ARBA00022475"/>
    </source>
</evidence>
<dbReference type="OrthoDB" id="9055647at2"/>
<proteinExistence type="inferred from homology"/>
<dbReference type="PANTHER" id="PTHR30472:SF25">
    <property type="entry name" value="ABC TRANSPORTER PERMEASE PROTEIN MJ0876-RELATED"/>
    <property type="match status" value="1"/>
</dbReference>
<keyword evidence="7 8" id="KW-0472">Membrane</keyword>
<evidence type="ECO:0000256" key="8">
    <source>
        <dbReference type="SAM" id="Phobius"/>
    </source>
</evidence>
<organism evidence="9 10">
    <name type="scientific">Pseudohongiella spirulinae</name>
    <dbReference type="NCBI Taxonomy" id="1249552"/>
    <lineage>
        <taxon>Bacteria</taxon>
        <taxon>Pseudomonadati</taxon>
        <taxon>Pseudomonadota</taxon>
        <taxon>Gammaproteobacteria</taxon>
        <taxon>Pseudomonadales</taxon>
        <taxon>Pseudohongiellaceae</taxon>
        <taxon>Pseudohongiella</taxon>
    </lineage>
</organism>
<feature type="transmembrane region" description="Helical" evidence="8">
    <location>
        <begin position="122"/>
        <end position="142"/>
    </location>
</feature>
<dbReference type="InterPro" id="IPR037294">
    <property type="entry name" value="ABC_BtuC-like"/>
</dbReference>
<reference evidence="9 10" key="1">
    <citation type="submission" date="2015-11" db="EMBL/GenBank/DDBJ databases">
        <authorList>
            <person name="Zhang Y."/>
            <person name="Guo Z."/>
        </authorList>
    </citation>
    <scope>NUCLEOTIDE SEQUENCE [LARGE SCALE GENOMIC DNA]</scope>
    <source>
        <strain evidence="9 10">KCTC 32221</strain>
    </source>
</reference>
<keyword evidence="4" id="KW-1003">Cell membrane</keyword>
<evidence type="ECO:0000256" key="5">
    <source>
        <dbReference type="ARBA" id="ARBA00022692"/>
    </source>
</evidence>
<sequence length="340" mass="35063">MLRVPLLSSILILATLLLAAMLASVVTGAMSVPMVDALLFIGQRLTGLGSSALAPHEQAVVWELRLPRTLLAMLVGALLAQCGAVMQGMFRNPLADPGIIGVSAGAAVGAVLAIFFSTSAMTVWSVPLGAFGGGLICSLLVYQLARSPLGTSVLVLLLAGIAISALAGSLIGLLSYLADDARLRDVTLWQMGSLAAADTWRLSLLAAAAVLLTIRFNQRAAALNALLLGEAEARHLGIDVEVMKRELILLVALGVGLAVAAAGVIGFIGLVVPHLVRTLTGPDHRSLLPLSALGGALLLLLADLISRVLVAPAELPVGIVTGLLGAPFFILLLRQLKGRF</sequence>
<feature type="transmembrane region" description="Helical" evidence="8">
    <location>
        <begin position="154"/>
        <end position="178"/>
    </location>
</feature>
<keyword evidence="10" id="KW-1185">Reference proteome</keyword>
<evidence type="ECO:0000313" key="9">
    <source>
        <dbReference type="EMBL" id="ALO47157.1"/>
    </source>
</evidence>
<comment type="subcellular location">
    <subcellularLocation>
        <location evidence="1">Cell membrane</location>
        <topology evidence="1">Multi-pass membrane protein</topology>
    </subcellularLocation>
</comment>
<keyword evidence="3" id="KW-0813">Transport</keyword>